<evidence type="ECO:0000313" key="8">
    <source>
        <dbReference type="Proteomes" id="UP000001554"/>
    </source>
</evidence>
<name>A0A9J7M3G5_BRAFL</name>
<feature type="region of interest" description="Disordered" evidence="5">
    <location>
        <begin position="516"/>
        <end position="570"/>
    </location>
</feature>
<dbReference type="FunFam" id="3.80.10.10:FF:001164">
    <property type="entry name" value="GH01279p"/>
    <property type="match status" value="1"/>
</dbReference>
<reference evidence="8" key="1">
    <citation type="journal article" date="2020" name="Nat. Ecol. Evol.">
        <title>Deeply conserved synteny resolves early events in vertebrate evolution.</title>
        <authorList>
            <person name="Simakov O."/>
            <person name="Marletaz F."/>
            <person name="Yue J.X."/>
            <person name="O'Connell B."/>
            <person name="Jenkins J."/>
            <person name="Brandt A."/>
            <person name="Calef R."/>
            <person name="Tung C.H."/>
            <person name="Huang T.K."/>
            <person name="Schmutz J."/>
            <person name="Satoh N."/>
            <person name="Yu J.K."/>
            <person name="Putnam N.H."/>
            <person name="Green R.E."/>
            <person name="Rokhsar D.S."/>
        </authorList>
    </citation>
    <scope>NUCLEOTIDE SEQUENCE [LARGE SCALE GENOMIC DNA]</scope>
    <source>
        <strain evidence="8">S238N-H82</strain>
    </source>
</reference>
<dbReference type="InterPro" id="IPR036179">
    <property type="entry name" value="Ig-like_dom_sf"/>
</dbReference>
<accession>A0A9J7M3G5</accession>
<evidence type="ECO:0000256" key="3">
    <source>
        <dbReference type="ARBA" id="ARBA00022737"/>
    </source>
</evidence>
<protein>
    <submittedName>
        <fullName evidence="9">Peroxidasin homolog</fullName>
    </submittedName>
</protein>
<feature type="signal peptide" evidence="6">
    <location>
        <begin position="1"/>
        <end position="22"/>
    </location>
</feature>
<evidence type="ECO:0000256" key="2">
    <source>
        <dbReference type="ARBA" id="ARBA00022729"/>
    </source>
</evidence>
<keyword evidence="1" id="KW-0433">Leucine-rich repeat</keyword>
<evidence type="ECO:0000256" key="5">
    <source>
        <dbReference type="SAM" id="MobiDB-lite"/>
    </source>
</evidence>
<evidence type="ECO:0000256" key="1">
    <source>
        <dbReference type="ARBA" id="ARBA00022614"/>
    </source>
</evidence>
<evidence type="ECO:0000256" key="6">
    <source>
        <dbReference type="SAM" id="SignalP"/>
    </source>
</evidence>
<dbReference type="KEGG" id="bfo:118427048"/>
<dbReference type="SUPFAM" id="SSF48726">
    <property type="entry name" value="Immunoglobulin"/>
    <property type="match status" value="1"/>
</dbReference>
<feature type="domain" description="Ig-like" evidence="7">
    <location>
        <begin position="303"/>
        <end position="381"/>
    </location>
</feature>
<keyword evidence="2 6" id="KW-0732">Signal</keyword>
<dbReference type="InterPro" id="IPR003599">
    <property type="entry name" value="Ig_sub"/>
</dbReference>
<feature type="compositionally biased region" description="Polar residues" evidence="5">
    <location>
        <begin position="516"/>
        <end position="543"/>
    </location>
</feature>
<dbReference type="SMART" id="SM00408">
    <property type="entry name" value="IGc2"/>
    <property type="match status" value="1"/>
</dbReference>
<dbReference type="Pfam" id="PF00560">
    <property type="entry name" value="LRR_1"/>
    <property type="match status" value="1"/>
</dbReference>
<proteinExistence type="predicted"/>
<dbReference type="Gene3D" id="3.80.10.10">
    <property type="entry name" value="Ribonuclease Inhibitor"/>
    <property type="match status" value="2"/>
</dbReference>
<dbReference type="InterPro" id="IPR003591">
    <property type="entry name" value="Leu-rich_rpt_typical-subtyp"/>
</dbReference>
<reference evidence="9" key="2">
    <citation type="submission" date="2025-08" db="UniProtKB">
        <authorList>
            <consortium name="RefSeq"/>
        </authorList>
    </citation>
    <scope>IDENTIFICATION</scope>
    <source>
        <strain evidence="9">S238N-H82</strain>
        <tissue evidence="9">Testes</tissue>
    </source>
</reference>
<dbReference type="PROSITE" id="PS50835">
    <property type="entry name" value="IG_LIKE"/>
    <property type="match status" value="1"/>
</dbReference>
<keyword evidence="8" id="KW-1185">Reference proteome</keyword>
<sequence length="570" mass="61682">MANMLATLLVLLIIILREPGQTQHCDSSCPSVCNCVGRGFRLVPADLPRTITSLKLHHNSITNLRRIGFSLYSKLKELNVNHNKISKVHKQAFSGQLQKLYLSNNKITYIQPGAFSLLGWLQELNLNGNKITNIDPGTFSCLPGIFSCLSNLRSLNLGNNKITKIPLGTFLNLTGLSSLGLYSNNLTTVLPGTFTNKRRLKHLSLHNNQITDFKTGTFSDLPRLHFLELSSNQLRDIQPGALSNLTNLKTLRLDENPWNCDCRMVGVKKTFKFNNKITCQEPSNLHGRKLDEIDPNNLICTKPKIVSFENIKGNRLVPGEILHLVCEASGIPKPDITVTLPSGLKATVESSVRVTVGVNGAITVTNVTAADAGKYICTARNLVGFAYVNLFVVVEIPTSVIPVVSTGLVETSDVIASTSASHTDGMMFKRLTTSDRLFVEVKTITSVMSGISTSAVQSDGMVSQKPTIVRFKVSNSTIAQVETLYLVCEASGRAPPNILVTLPSGLIASAESDDMVSTSLNSSGGQGRSEITSSTTGTEQADTPENVYEDPESLIAVAGPPLDNEKTAEA</sequence>
<dbReference type="SUPFAM" id="SSF52058">
    <property type="entry name" value="L domain-like"/>
    <property type="match status" value="1"/>
</dbReference>
<dbReference type="InterPro" id="IPR001611">
    <property type="entry name" value="Leu-rich_rpt"/>
</dbReference>
<dbReference type="PANTHER" id="PTHR24366">
    <property type="entry name" value="IG(IMMUNOGLOBULIN) AND LRR(LEUCINE RICH REPEAT) DOMAINS"/>
    <property type="match status" value="1"/>
</dbReference>
<dbReference type="Gene3D" id="2.60.40.10">
    <property type="entry name" value="Immunoglobulins"/>
    <property type="match status" value="1"/>
</dbReference>
<feature type="chain" id="PRO_5039893684" evidence="6">
    <location>
        <begin position="23"/>
        <end position="570"/>
    </location>
</feature>
<dbReference type="Pfam" id="PF13927">
    <property type="entry name" value="Ig_3"/>
    <property type="match status" value="1"/>
</dbReference>
<dbReference type="SMART" id="SM00369">
    <property type="entry name" value="LRR_TYP"/>
    <property type="match status" value="7"/>
</dbReference>
<dbReference type="PANTHER" id="PTHR24366:SF170">
    <property type="entry name" value="RE50361P"/>
    <property type="match status" value="1"/>
</dbReference>
<dbReference type="OrthoDB" id="8400687at2759"/>
<organism evidence="8 9">
    <name type="scientific">Branchiostoma floridae</name>
    <name type="common">Florida lancelet</name>
    <name type="synonym">Amphioxus</name>
    <dbReference type="NCBI Taxonomy" id="7739"/>
    <lineage>
        <taxon>Eukaryota</taxon>
        <taxon>Metazoa</taxon>
        <taxon>Chordata</taxon>
        <taxon>Cephalochordata</taxon>
        <taxon>Leptocardii</taxon>
        <taxon>Amphioxiformes</taxon>
        <taxon>Branchiostomatidae</taxon>
        <taxon>Branchiostoma</taxon>
    </lineage>
</organism>
<dbReference type="GO" id="GO:0005886">
    <property type="term" value="C:plasma membrane"/>
    <property type="evidence" value="ECO:0000318"/>
    <property type="project" value="GO_Central"/>
</dbReference>
<dbReference type="CDD" id="cd00096">
    <property type="entry name" value="Ig"/>
    <property type="match status" value="1"/>
</dbReference>
<dbReference type="Pfam" id="PF13855">
    <property type="entry name" value="LRR_8"/>
    <property type="match status" value="3"/>
</dbReference>
<dbReference type="InterPro" id="IPR003598">
    <property type="entry name" value="Ig_sub2"/>
</dbReference>
<dbReference type="AlphaFoldDB" id="A0A9J7M3G5"/>
<evidence type="ECO:0000313" key="9">
    <source>
        <dbReference type="RefSeq" id="XP_035692579.1"/>
    </source>
</evidence>
<dbReference type="Proteomes" id="UP000001554">
    <property type="component" value="Chromosome 12"/>
</dbReference>
<keyword evidence="4" id="KW-1015">Disulfide bond</keyword>
<dbReference type="SMART" id="SM00409">
    <property type="entry name" value="IG"/>
    <property type="match status" value="1"/>
</dbReference>
<dbReference type="GO" id="GO:0038023">
    <property type="term" value="F:signaling receptor activity"/>
    <property type="evidence" value="ECO:0000318"/>
    <property type="project" value="GO_Central"/>
</dbReference>
<dbReference type="RefSeq" id="XP_035692579.1">
    <property type="nucleotide sequence ID" value="XM_035836686.1"/>
</dbReference>
<dbReference type="InterPro" id="IPR007110">
    <property type="entry name" value="Ig-like_dom"/>
</dbReference>
<evidence type="ECO:0000259" key="7">
    <source>
        <dbReference type="PROSITE" id="PS50835"/>
    </source>
</evidence>
<gene>
    <name evidence="9" type="primary">LOC118427048</name>
</gene>
<dbReference type="InterPro" id="IPR013783">
    <property type="entry name" value="Ig-like_fold"/>
</dbReference>
<dbReference type="InterPro" id="IPR032675">
    <property type="entry name" value="LRR_dom_sf"/>
</dbReference>
<evidence type="ECO:0000256" key="4">
    <source>
        <dbReference type="ARBA" id="ARBA00023157"/>
    </source>
</evidence>
<dbReference type="OMA" id="AAYEIHC"/>
<dbReference type="GeneID" id="118427048"/>
<dbReference type="PROSITE" id="PS51450">
    <property type="entry name" value="LRR"/>
    <property type="match status" value="4"/>
</dbReference>
<keyword evidence="3" id="KW-0677">Repeat</keyword>